<evidence type="ECO:0008006" key="4">
    <source>
        <dbReference type="Google" id="ProtNLM"/>
    </source>
</evidence>
<feature type="region of interest" description="Disordered" evidence="1">
    <location>
        <begin position="26"/>
        <end position="73"/>
    </location>
</feature>
<feature type="compositionally biased region" description="Pro residues" evidence="1">
    <location>
        <begin position="192"/>
        <end position="209"/>
    </location>
</feature>
<protein>
    <recommendedName>
        <fullName evidence="4">GATA-type domain-containing protein</fullName>
    </recommendedName>
</protein>
<feature type="compositionally biased region" description="Low complexity" evidence="1">
    <location>
        <begin position="244"/>
        <end position="291"/>
    </location>
</feature>
<feature type="compositionally biased region" description="Basic and acidic residues" evidence="1">
    <location>
        <begin position="39"/>
        <end position="58"/>
    </location>
</feature>
<evidence type="ECO:0000256" key="1">
    <source>
        <dbReference type="SAM" id="MobiDB-lite"/>
    </source>
</evidence>
<evidence type="ECO:0000313" key="2">
    <source>
        <dbReference type="EMBL" id="KAL2269232.1"/>
    </source>
</evidence>
<sequence length="474" mass="50354">MSRYSGYGGYGFDYLDNIRDPAPLAHIRGPSLGRPASRQSREVRVRDGDNNGVRDVRARSRSRSRVRAAGRGGTAAAEVRIVNGIIAEHPDRPVNVNFNYGPVHIHHVCGCAGPCPHGDDPLDYPDPSPRRGRGPHSRPSTAPGRRPSISYHYSPNAFFPPPDPPPPSIRRPYLPPPPPPPVAPTAPHLLSNPPPPPPPPPPPSGPPPLRSILRRPARAPSRGPAEPDPDLRHNPRRRTTILVSSPEATTPSSTSSFSYSGNTHSTVTTFSSPRASSPLSSSSSASLSSVSTDLDAPLTSTTRSRGSSRSARTVSSSRARAPSRSRGGSGAVGSAERSRSRSRGPAGRTVLMDADGARPGVGGAGSLCRNCRRRRGVPPTWELCAECETTGAYRLAPQVGVRYVSPVSGTGPDSGTGSGYGSGLDRDRMRVRWERRNDAGDGGAPVGRRKYFSRYAGRMVDEPAFSGSETEGGW</sequence>
<evidence type="ECO:0000313" key="3">
    <source>
        <dbReference type="Proteomes" id="UP001600064"/>
    </source>
</evidence>
<feature type="compositionally biased region" description="Pro residues" evidence="1">
    <location>
        <begin position="158"/>
        <end position="184"/>
    </location>
</feature>
<organism evidence="2 3">
    <name type="scientific">Remersonia thermophila</name>
    <dbReference type="NCBI Taxonomy" id="72144"/>
    <lineage>
        <taxon>Eukaryota</taxon>
        <taxon>Fungi</taxon>
        <taxon>Dikarya</taxon>
        <taxon>Ascomycota</taxon>
        <taxon>Pezizomycotina</taxon>
        <taxon>Sordariomycetes</taxon>
        <taxon>Sordariomycetidae</taxon>
        <taxon>Sordariales</taxon>
        <taxon>Sordariales incertae sedis</taxon>
        <taxon>Remersonia</taxon>
    </lineage>
</organism>
<comment type="caution">
    <text evidence="2">The sequence shown here is derived from an EMBL/GenBank/DDBJ whole genome shotgun (WGS) entry which is preliminary data.</text>
</comment>
<gene>
    <name evidence="2" type="ORF">VTJ83DRAFT_4078</name>
</gene>
<name>A0ABR4DG41_9PEZI</name>
<feature type="compositionally biased region" description="Low complexity" evidence="1">
    <location>
        <begin position="299"/>
        <end position="326"/>
    </location>
</feature>
<feature type="compositionally biased region" description="Basic residues" evidence="1">
    <location>
        <begin position="59"/>
        <end position="68"/>
    </location>
</feature>
<dbReference type="GeneID" id="98125171"/>
<proteinExistence type="predicted"/>
<dbReference type="RefSeq" id="XP_070867956.1">
    <property type="nucleotide sequence ID" value="XM_071010527.1"/>
</dbReference>
<dbReference type="Proteomes" id="UP001600064">
    <property type="component" value="Unassembled WGS sequence"/>
</dbReference>
<dbReference type="EMBL" id="JAZGUE010000003">
    <property type="protein sequence ID" value="KAL2269232.1"/>
    <property type="molecule type" value="Genomic_DNA"/>
</dbReference>
<accession>A0ABR4DG41</accession>
<reference evidence="2 3" key="1">
    <citation type="journal article" date="2024" name="Commun. Biol.">
        <title>Comparative genomic analysis of thermophilic fungi reveals convergent evolutionary adaptations and gene losses.</title>
        <authorList>
            <person name="Steindorff A.S."/>
            <person name="Aguilar-Pontes M.V."/>
            <person name="Robinson A.J."/>
            <person name="Andreopoulos B."/>
            <person name="LaButti K."/>
            <person name="Kuo A."/>
            <person name="Mondo S."/>
            <person name="Riley R."/>
            <person name="Otillar R."/>
            <person name="Haridas S."/>
            <person name="Lipzen A."/>
            <person name="Grimwood J."/>
            <person name="Schmutz J."/>
            <person name="Clum A."/>
            <person name="Reid I.D."/>
            <person name="Moisan M.C."/>
            <person name="Butler G."/>
            <person name="Nguyen T.T.M."/>
            <person name="Dewar K."/>
            <person name="Conant G."/>
            <person name="Drula E."/>
            <person name="Henrissat B."/>
            <person name="Hansel C."/>
            <person name="Singer S."/>
            <person name="Hutchinson M.I."/>
            <person name="de Vries R.P."/>
            <person name="Natvig D.O."/>
            <person name="Powell A.J."/>
            <person name="Tsang A."/>
            <person name="Grigoriev I.V."/>
        </authorList>
    </citation>
    <scope>NUCLEOTIDE SEQUENCE [LARGE SCALE GENOMIC DNA]</scope>
    <source>
        <strain evidence="2 3">ATCC 22073</strain>
    </source>
</reference>
<feature type="compositionally biased region" description="Gly residues" evidence="1">
    <location>
        <begin position="412"/>
        <end position="422"/>
    </location>
</feature>
<feature type="region of interest" description="Disordered" evidence="1">
    <location>
        <begin position="122"/>
        <end position="366"/>
    </location>
</feature>
<feature type="region of interest" description="Disordered" evidence="1">
    <location>
        <begin position="406"/>
        <end position="428"/>
    </location>
</feature>
<keyword evidence="3" id="KW-1185">Reference proteome</keyword>